<reference evidence="3 4" key="1">
    <citation type="submission" date="2017-06" db="EMBL/GenBank/DDBJ databases">
        <title>Complete genome of Helicobacter apodemus.</title>
        <authorList>
            <person name="Cho S."/>
        </authorList>
    </citation>
    <scope>NUCLEOTIDE SEQUENCE [LARGE SCALE GENOMIC DNA]</scope>
    <source>
        <strain evidence="4">SNUVETPUB-15-01</strain>
    </source>
</reference>
<keyword evidence="3" id="KW-0418">Kinase</keyword>
<dbReference type="SUPFAM" id="SSF55326">
    <property type="entry name" value="PurM N-terminal domain-like"/>
    <property type="match status" value="1"/>
</dbReference>
<dbReference type="RefSeq" id="WP_108910489.1">
    <property type="nucleotide sequence ID" value="NZ_CP021886.1"/>
</dbReference>
<dbReference type="Pfam" id="PF00586">
    <property type="entry name" value="AIRS"/>
    <property type="match status" value="1"/>
</dbReference>
<evidence type="ECO:0000259" key="2">
    <source>
        <dbReference type="Pfam" id="PF00586"/>
    </source>
</evidence>
<dbReference type="InterPro" id="IPR016188">
    <property type="entry name" value="PurM-like_N"/>
</dbReference>
<dbReference type="PANTHER" id="PTHR30270">
    <property type="entry name" value="THIAMINE-MONOPHOSPHATE KINASE"/>
    <property type="match status" value="1"/>
</dbReference>
<gene>
    <name evidence="3" type="ORF">CDV25_01590</name>
</gene>
<proteinExistence type="predicted"/>
<keyword evidence="3" id="KW-0808">Transferase</keyword>
<sequence length="286" mass="32779">MQDREKQFIQTLKRGNATYGVGDDGVVLGDYVIATDAFFEGIHFKREWGSLEILIEKCFLVNLSDIYAMNAIPKYLLLTLCVPKDIKDVKYLAKIFSAMALKYGLKIIGGDTIVGEKLHFSLTLLGQKGKKGLYRCGIKPNDYLAYLNPKSILNYSKKQAFGKNILHLKRALLFGIYPKDSRFAMPLLYPKMILALNAIARAGMDISDGIFIELSRLAKINKIGFTFLLKKSNWFYSPEEYQMLYAFSPYKLSKAKRLANQYRHQLVVFARAKRGSYKLVKKNWHR</sequence>
<keyword evidence="1" id="KW-0784">Thiamine biosynthesis</keyword>
<dbReference type="NCBIfam" id="NF004354">
    <property type="entry name" value="PRK05731.2-3"/>
    <property type="match status" value="1"/>
</dbReference>
<dbReference type="Gene3D" id="3.30.1330.10">
    <property type="entry name" value="PurM-like, N-terminal domain"/>
    <property type="match status" value="1"/>
</dbReference>
<organism evidence="3 4">
    <name type="scientific">Helicobacter apodemus</name>
    <dbReference type="NCBI Taxonomy" id="135569"/>
    <lineage>
        <taxon>Bacteria</taxon>
        <taxon>Pseudomonadati</taxon>
        <taxon>Campylobacterota</taxon>
        <taxon>Epsilonproteobacteria</taxon>
        <taxon>Campylobacterales</taxon>
        <taxon>Helicobacteraceae</taxon>
        <taxon>Helicobacter</taxon>
    </lineage>
</organism>
<feature type="domain" description="PurM-like N-terminal" evidence="2">
    <location>
        <begin position="22"/>
        <end position="126"/>
    </location>
</feature>
<dbReference type="PANTHER" id="PTHR30270:SF0">
    <property type="entry name" value="THIAMINE-MONOPHOSPHATE KINASE"/>
    <property type="match status" value="1"/>
</dbReference>
<dbReference type="Proteomes" id="UP000244890">
    <property type="component" value="Chromosome"/>
</dbReference>
<dbReference type="InterPro" id="IPR036676">
    <property type="entry name" value="PurM-like_C_sf"/>
</dbReference>
<dbReference type="OrthoDB" id="9802811at2"/>
<dbReference type="InterPro" id="IPR006283">
    <property type="entry name" value="ThiL-like"/>
</dbReference>
<dbReference type="EMBL" id="CP021886">
    <property type="protein sequence ID" value="AWI33596.1"/>
    <property type="molecule type" value="Genomic_DNA"/>
</dbReference>
<accession>A0A2U8FBT8</accession>
<evidence type="ECO:0000256" key="1">
    <source>
        <dbReference type="ARBA" id="ARBA00022977"/>
    </source>
</evidence>
<dbReference type="GO" id="GO:0009030">
    <property type="term" value="F:thiamine-phosphate kinase activity"/>
    <property type="evidence" value="ECO:0007669"/>
    <property type="project" value="InterPro"/>
</dbReference>
<dbReference type="KEGG" id="had:CDV25_01590"/>
<evidence type="ECO:0000313" key="4">
    <source>
        <dbReference type="Proteomes" id="UP000244890"/>
    </source>
</evidence>
<dbReference type="AlphaFoldDB" id="A0A2U8FBT8"/>
<dbReference type="SUPFAM" id="SSF56042">
    <property type="entry name" value="PurM C-terminal domain-like"/>
    <property type="match status" value="1"/>
</dbReference>
<dbReference type="InterPro" id="IPR036921">
    <property type="entry name" value="PurM-like_N_sf"/>
</dbReference>
<dbReference type="GO" id="GO:0009228">
    <property type="term" value="P:thiamine biosynthetic process"/>
    <property type="evidence" value="ECO:0007669"/>
    <property type="project" value="UniProtKB-KW"/>
</dbReference>
<name>A0A2U8FBT8_9HELI</name>
<protein>
    <submittedName>
        <fullName evidence="3">Thiamine-phosphate kinase</fullName>
    </submittedName>
</protein>
<evidence type="ECO:0000313" key="3">
    <source>
        <dbReference type="EMBL" id="AWI33596.1"/>
    </source>
</evidence>